<dbReference type="EMBL" id="JANPWB010000014">
    <property type="protein sequence ID" value="KAJ1098880.1"/>
    <property type="molecule type" value="Genomic_DNA"/>
</dbReference>
<reference evidence="1" key="1">
    <citation type="journal article" date="2022" name="bioRxiv">
        <title>Sequencing and chromosome-scale assembly of the giantPleurodeles waltlgenome.</title>
        <authorList>
            <person name="Brown T."/>
            <person name="Elewa A."/>
            <person name="Iarovenko S."/>
            <person name="Subramanian E."/>
            <person name="Araus A.J."/>
            <person name="Petzold A."/>
            <person name="Susuki M."/>
            <person name="Suzuki K.-i.T."/>
            <person name="Hayashi T."/>
            <person name="Toyoda A."/>
            <person name="Oliveira C."/>
            <person name="Osipova E."/>
            <person name="Leigh N.D."/>
            <person name="Simon A."/>
            <person name="Yun M.H."/>
        </authorList>
    </citation>
    <scope>NUCLEOTIDE SEQUENCE</scope>
    <source>
        <strain evidence="1">20211129_DDA</strain>
        <tissue evidence="1">Liver</tissue>
    </source>
</reference>
<evidence type="ECO:0000313" key="1">
    <source>
        <dbReference type="EMBL" id="KAJ1098880.1"/>
    </source>
</evidence>
<comment type="caution">
    <text evidence="1">The sequence shown here is derived from an EMBL/GenBank/DDBJ whole genome shotgun (WGS) entry which is preliminary data.</text>
</comment>
<proteinExistence type="predicted"/>
<keyword evidence="2" id="KW-1185">Reference proteome</keyword>
<gene>
    <name evidence="1" type="ORF">NDU88_003987</name>
</gene>
<evidence type="ECO:0000313" key="2">
    <source>
        <dbReference type="Proteomes" id="UP001066276"/>
    </source>
</evidence>
<name>A0AAV7M501_PLEWA</name>
<dbReference type="PANTHER" id="PTHR11505">
    <property type="entry name" value="L1 TRANSPOSABLE ELEMENT-RELATED"/>
    <property type="match status" value="1"/>
</dbReference>
<organism evidence="1 2">
    <name type="scientific">Pleurodeles waltl</name>
    <name type="common">Iberian ribbed newt</name>
    <dbReference type="NCBI Taxonomy" id="8319"/>
    <lineage>
        <taxon>Eukaryota</taxon>
        <taxon>Metazoa</taxon>
        <taxon>Chordata</taxon>
        <taxon>Craniata</taxon>
        <taxon>Vertebrata</taxon>
        <taxon>Euteleostomi</taxon>
        <taxon>Amphibia</taxon>
        <taxon>Batrachia</taxon>
        <taxon>Caudata</taxon>
        <taxon>Salamandroidea</taxon>
        <taxon>Salamandridae</taxon>
        <taxon>Pleurodelinae</taxon>
        <taxon>Pleurodeles</taxon>
    </lineage>
</organism>
<dbReference type="Proteomes" id="UP001066276">
    <property type="component" value="Chromosome 10"/>
</dbReference>
<dbReference type="InterPro" id="IPR004244">
    <property type="entry name" value="Transposase_22"/>
</dbReference>
<accession>A0AAV7M501</accession>
<dbReference type="AlphaFoldDB" id="A0AAV7M501"/>
<sequence length="187" mass="21524">MAADVKDIKKDLGELGQRVVTLEQASDSGEEELNVHQHEVLELCNKNEELQYYLEDLENRLCRFNIRIKGVPIQVDSGKLENYVIHLFRHVTPDLADKDVVLDHTHRAGRPAKSPGMPQDIPICLHHYRQKESIMSAARGQSLRKCRLSFARYYFKRIIDSFPFRLSSSQRSFQPLGFGSFARARSP</sequence>
<dbReference type="Gene3D" id="3.30.70.1820">
    <property type="entry name" value="L1 transposable element, RRM domain"/>
    <property type="match status" value="1"/>
</dbReference>
<protein>
    <submittedName>
        <fullName evidence="1">Uncharacterized protein</fullName>
    </submittedName>
</protein>